<dbReference type="EMBL" id="JBHTCM010000010">
    <property type="protein sequence ID" value="MFC7333181.1"/>
    <property type="molecule type" value="Genomic_DNA"/>
</dbReference>
<evidence type="ECO:0000313" key="3">
    <source>
        <dbReference type="Proteomes" id="UP001596456"/>
    </source>
</evidence>
<evidence type="ECO:0000313" key="2">
    <source>
        <dbReference type="EMBL" id="MFC7333181.1"/>
    </source>
</evidence>
<keyword evidence="1" id="KW-0732">Signal</keyword>
<dbReference type="Pfam" id="PF20101">
    <property type="entry name" value="DUF6491"/>
    <property type="match status" value="1"/>
</dbReference>
<protein>
    <submittedName>
        <fullName evidence="2">DUF6491 family protein</fullName>
    </submittedName>
</protein>
<sequence length="128" mass="13079">MSRIRFAAIALLLSAAPAAAQPPAPSATPPAALPAAPETCVEVDEVNGWSVIGDRVIELRVGANRLYRVELGASAEVAALGSRARIKLVGNSLGDLCRTSGAVVADGRRLTVVSITPVDAGDKQAAPR</sequence>
<accession>A0ABW2KT18</accession>
<organism evidence="2 3">
    <name type="scientific">Rhodocista pekingensis</name>
    <dbReference type="NCBI Taxonomy" id="201185"/>
    <lineage>
        <taxon>Bacteria</taxon>
        <taxon>Pseudomonadati</taxon>
        <taxon>Pseudomonadota</taxon>
        <taxon>Alphaproteobacteria</taxon>
        <taxon>Rhodospirillales</taxon>
        <taxon>Azospirillaceae</taxon>
        <taxon>Rhodocista</taxon>
    </lineage>
</organism>
<dbReference type="InterPro" id="IPR045500">
    <property type="entry name" value="DUF6491"/>
</dbReference>
<name>A0ABW2KT18_9PROT</name>
<dbReference type="Proteomes" id="UP001596456">
    <property type="component" value="Unassembled WGS sequence"/>
</dbReference>
<reference evidence="3" key="1">
    <citation type="journal article" date="2019" name="Int. J. Syst. Evol. Microbiol.">
        <title>The Global Catalogue of Microorganisms (GCM) 10K type strain sequencing project: providing services to taxonomists for standard genome sequencing and annotation.</title>
        <authorList>
            <consortium name="The Broad Institute Genomics Platform"/>
            <consortium name="The Broad Institute Genome Sequencing Center for Infectious Disease"/>
            <person name="Wu L."/>
            <person name="Ma J."/>
        </authorList>
    </citation>
    <scope>NUCLEOTIDE SEQUENCE [LARGE SCALE GENOMIC DNA]</scope>
    <source>
        <strain evidence="3">CGMCC 1.16275</strain>
    </source>
</reference>
<keyword evidence="3" id="KW-1185">Reference proteome</keyword>
<gene>
    <name evidence="2" type="ORF">ACFQPS_08410</name>
</gene>
<proteinExistence type="predicted"/>
<feature type="signal peptide" evidence="1">
    <location>
        <begin position="1"/>
        <end position="20"/>
    </location>
</feature>
<dbReference type="RefSeq" id="WP_377358097.1">
    <property type="nucleotide sequence ID" value="NZ_JBHTCM010000010.1"/>
</dbReference>
<evidence type="ECO:0000256" key="1">
    <source>
        <dbReference type="SAM" id="SignalP"/>
    </source>
</evidence>
<comment type="caution">
    <text evidence="2">The sequence shown here is derived from an EMBL/GenBank/DDBJ whole genome shotgun (WGS) entry which is preliminary data.</text>
</comment>
<feature type="chain" id="PRO_5047343781" evidence="1">
    <location>
        <begin position="21"/>
        <end position="128"/>
    </location>
</feature>